<evidence type="ECO:0000256" key="1">
    <source>
        <dbReference type="SAM" id="Phobius"/>
    </source>
</evidence>
<keyword evidence="1" id="KW-0472">Membrane</keyword>
<dbReference type="AlphaFoldDB" id="W5SG52"/>
<reference evidence="2" key="1">
    <citation type="submission" date="2013-02" db="EMBL/GenBank/DDBJ databases">
        <title>Comparative genomics of Borrelia species.</title>
        <authorList>
            <person name="Schwan T.G."/>
            <person name="Raffel S.J."/>
            <person name="Porcella S.F."/>
        </authorList>
    </citation>
    <scope>NUCLEOTIDE SEQUENCE</scope>
    <source>
        <strain evidence="2">FR64b</strain>
        <plasmid evidence="2">unnamed</plasmid>
    </source>
</reference>
<dbReference type="HOGENOM" id="CLU_124312_0_0_12"/>
<name>W5SG52_9SPIR</name>
<evidence type="ECO:0000313" key="2">
    <source>
        <dbReference type="EMBL" id="AHH05668.1"/>
    </source>
</evidence>
<protein>
    <recommendedName>
        <fullName evidence="3">Lipoprotein</fullName>
    </recommendedName>
</protein>
<keyword evidence="2" id="KW-0614">Plasmid</keyword>
<evidence type="ECO:0008006" key="3">
    <source>
        <dbReference type="Google" id="ProtNLM"/>
    </source>
</evidence>
<feature type="transmembrane region" description="Helical" evidence="1">
    <location>
        <begin position="7"/>
        <end position="30"/>
    </location>
</feature>
<dbReference type="EMBL" id="CP004228">
    <property type="protein sequence ID" value="AHH05668.1"/>
    <property type="molecule type" value="Genomic_DNA"/>
</dbReference>
<organism evidence="2">
    <name type="scientific">Borrelia miyamotoi FR64b</name>
    <dbReference type="NCBI Taxonomy" id="1292392"/>
    <lineage>
        <taxon>Bacteria</taxon>
        <taxon>Pseudomonadati</taxon>
        <taxon>Spirochaetota</taxon>
        <taxon>Spirochaetia</taxon>
        <taxon>Spirochaetales</taxon>
        <taxon>Borreliaceae</taxon>
        <taxon>Borrelia</taxon>
    </lineage>
</organism>
<proteinExistence type="predicted"/>
<sequence>MNYYMRIFLGFIYIFSLLLFFLSCSSIFLYESEKGNSLNVLALKALMVYPDLKISISDIEKYSNFNDSHKCDFDFLKRGHENMVYISESSYNNNIEYIKKLYLYNKILYRVILAYSLVQGLPFKSEILRYLNNNNIKEKFPLRIKFPFSVTYIENKYWVVLEKNFLDLLIQDKSDLMIAKQKMEIILKYFAK</sequence>
<gene>
    <name evidence="2" type="ORF">BOM_1125</name>
</gene>
<keyword evidence="1" id="KW-1133">Transmembrane helix</keyword>
<geneLocation type="plasmid" evidence="2">
    <name>unnamed</name>
</geneLocation>
<keyword evidence="1" id="KW-0812">Transmembrane</keyword>
<dbReference type="PROSITE" id="PS51257">
    <property type="entry name" value="PROKAR_LIPOPROTEIN"/>
    <property type="match status" value="1"/>
</dbReference>
<accession>W5SG52</accession>